<dbReference type="Pfam" id="PF00480">
    <property type="entry name" value="ROK"/>
    <property type="match status" value="1"/>
</dbReference>
<dbReference type="Proteomes" id="UP001327093">
    <property type="component" value="Unassembled WGS sequence"/>
</dbReference>
<organism evidence="3 4">
    <name type="scientific">Saccharopolyspora mangrovi</name>
    <dbReference type="NCBI Taxonomy" id="3082379"/>
    <lineage>
        <taxon>Bacteria</taxon>
        <taxon>Bacillati</taxon>
        <taxon>Actinomycetota</taxon>
        <taxon>Actinomycetes</taxon>
        <taxon>Pseudonocardiales</taxon>
        <taxon>Pseudonocardiaceae</taxon>
        <taxon>Saccharopolyspora</taxon>
    </lineage>
</organism>
<evidence type="ECO:0000256" key="1">
    <source>
        <dbReference type="ARBA" id="ARBA00006479"/>
    </source>
</evidence>
<dbReference type="CDD" id="cd23763">
    <property type="entry name" value="ASKHA_ATPase_ROK"/>
    <property type="match status" value="1"/>
</dbReference>
<accession>A0ABU6AIQ9</accession>
<dbReference type="SUPFAM" id="SSF53067">
    <property type="entry name" value="Actin-like ATPase domain"/>
    <property type="match status" value="1"/>
</dbReference>
<comment type="similarity">
    <text evidence="1">Belongs to the ROK (NagC/XylR) family.</text>
</comment>
<dbReference type="InterPro" id="IPR000600">
    <property type="entry name" value="ROK"/>
</dbReference>
<dbReference type="InterPro" id="IPR003616">
    <property type="entry name" value="Post-SET_dom"/>
</dbReference>
<evidence type="ECO:0000313" key="4">
    <source>
        <dbReference type="Proteomes" id="UP001327093"/>
    </source>
</evidence>
<sequence>MPTRAEDLTSAGHLLWLVRTGRARTRAELQQVTGLSRSTVGQRLDALLSRGFLRPTGVDSSTGGRPPVRLDFNHEHGVVLAADFGATHARTAVFDLAGRALAEEVEEIDIADGPEDVLNWADRRFRDLLDQAGRSPEEVRGIGLGVPGPVEFDAGVVRQPPIMPGWDGYPIAENLRARWDVPVLVDNDANVMAIGERTARFPDSTSLVLVKVATGIGAGMVLGGEVYRGVDGGAGDLGHVRVGDASQAQCMCGSTGCLAALASGSALARRLDAAGVPTASSREFAARVREGQPEAVRLAREAGQLIGEVLSTVVCLVNPQVLVLAGDLAEAQFVSGLREVLYQRALPRATRNLLVTTTELGDRAGILGVHTMIIDSVYSPASVDVLLAAG</sequence>
<dbReference type="EMBL" id="JAWLNX010000028">
    <property type="protein sequence ID" value="MEB3371454.1"/>
    <property type="molecule type" value="Genomic_DNA"/>
</dbReference>
<dbReference type="InterPro" id="IPR049874">
    <property type="entry name" value="ROK_cs"/>
</dbReference>
<gene>
    <name evidence="3" type="ORF">R4I43_29035</name>
</gene>
<keyword evidence="4" id="KW-1185">Reference proteome</keyword>
<dbReference type="PANTHER" id="PTHR18964:SF173">
    <property type="entry name" value="GLUCOKINASE"/>
    <property type="match status" value="1"/>
</dbReference>
<name>A0ABU6AIQ9_9PSEU</name>
<evidence type="ECO:0000313" key="3">
    <source>
        <dbReference type="EMBL" id="MEB3371454.1"/>
    </source>
</evidence>
<protein>
    <submittedName>
        <fullName evidence="3">ROK family protein</fullName>
    </submittedName>
</protein>
<dbReference type="Gene3D" id="1.10.10.10">
    <property type="entry name" value="Winged helix-like DNA-binding domain superfamily/Winged helix DNA-binding domain"/>
    <property type="match status" value="1"/>
</dbReference>
<dbReference type="InterPro" id="IPR036390">
    <property type="entry name" value="WH_DNA-bd_sf"/>
</dbReference>
<dbReference type="PROSITE" id="PS50868">
    <property type="entry name" value="POST_SET"/>
    <property type="match status" value="1"/>
</dbReference>
<dbReference type="RefSeq" id="WP_324268889.1">
    <property type="nucleotide sequence ID" value="NZ_JAWLNX010000028.1"/>
</dbReference>
<dbReference type="PANTHER" id="PTHR18964">
    <property type="entry name" value="ROK (REPRESSOR, ORF, KINASE) FAMILY"/>
    <property type="match status" value="1"/>
</dbReference>
<dbReference type="InterPro" id="IPR036388">
    <property type="entry name" value="WH-like_DNA-bd_sf"/>
</dbReference>
<dbReference type="Gene3D" id="3.30.420.40">
    <property type="match status" value="2"/>
</dbReference>
<reference evidence="3 4" key="1">
    <citation type="submission" date="2023-10" db="EMBL/GenBank/DDBJ databases">
        <title>Saccharopolyspora sp. nov., isolated from mangrove soil.</title>
        <authorList>
            <person name="Lu Y."/>
            <person name="Liu W."/>
        </authorList>
    </citation>
    <scope>NUCLEOTIDE SEQUENCE [LARGE SCALE GENOMIC DNA]</scope>
    <source>
        <strain evidence="3 4">S2-29</strain>
    </source>
</reference>
<dbReference type="SUPFAM" id="SSF46785">
    <property type="entry name" value="Winged helix' DNA-binding domain"/>
    <property type="match status" value="1"/>
</dbReference>
<proteinExistence type="inferred from homology"/>
<comment type="caution">
    <text evidence="3">The sequence shown here is derived from an EMBL/GenBank/DDBJ whole genome shotgun (WGS) entry which is preliminary data.</text>
</comment>
<evidence type="ECO:0000259" key="2">
    <source>
        <dbReference type="PROSITE" id="PS50868"/>
    </source>
</evidence>
<dbReference type="PROSITE" id="PS01125">
    <property type="entry name" value="ROK"/>
    <property type="match status" value="1"/>
</dbReference>
<dbReference type="InterPro" id="IPR043129">
    <property type="entry name" value="ATPase_NBD"/>
</dbReference>
<feature type="domain" description="Post-SET" evidence="2">
    <location>
        <begin position="246"/>
        <end position="262"/>
    </location>
</feature>